<protein>
    <submittedName>
        <fullName evidence="2">Uncharacterized protein</fullName>
    </submittedName>
</protein>
<dbReference type="WBParaSite" id="jg12974">
    <property type="protein sequence ID" value="jg12974"/>
    <property type="gene ID" value="jg12974"/>
</dbReference>
<proteinExistence type="predicted"/>
<accession>A0A915CV84</accession>
<evidence type="ECO:0000313" key="1">
    <source>
        <dbReference type="Proteomes" id="UP000887574"/>
    </source>
</evidence>
<reference evidence="2" key="1">
    <citation type="submission" date="2022-11" db="UniProtKB">
        <authorList>
            <consortium name="WormBaseParasite"/>
        </authorList>
    </citation>
    <scope>IDENTIFICATION</scope>
</reference>
<evidence type="ECO:0000313" key="2">
    <source>
        <dbReference type="WBParaSite" id="jg12974"/>
    </source>
</evidence>
<name>A0A915CV84_9BILA</name>
<sequence>MDVRNALEVIGGFYFSDTEYEQFEAMIWSPADSGYLKEAGKWLEVTKKFNEEETTDYTAKQFKELCHSLTTTIRKFVWCWSGGMRNCGQVGTLRVDGILDGQATPGRALQQFEPKHHGGGWQ</sequence>
<keyword evidence="1" id="KW-1185">Reference proteome</keyword>
<dbReference type="AlphaFoldDB" id="A0A915CV84"/>
<organism evidence="1 2">
    <name type="scientific">Ditylenchus dipsaci</name>
    <dbReference type="NCBI Taxonomy" id="166011"/>
    <lineage>
        <taxon>Eukaryota</taxon>
        <taxon>Metazoa</taxon>
        <taxon>Ecdysozoa</taxon>
        <taxon>Nematoda</taxon>
        <taxon>Chromadorea</taxon>
        <taxon>Rhabditida</taxon>
        <taxon>Tylenchina</taxon>
        <taxon>Tylenchomorpha</taxon>
        <taxon>Sphaerularioidea</taxon>
        <taxon>Anguinidae</taxon>
        <taxon>Anguininae</taxon>
        <taxon>Ditylenchus</taxon>
    </lineage>
</organism>
<dbReference type="Proteomes" id="UP000887574">
    <property type="component" value="Unplaced"/>
</dbReference>